<evidence type="ECO:0000256" key="1">
    <source>
        <dbReference type="ARBA" id="ARBA00004123"/>
    </source>
</evidence>
<dbReference type="GO" id="GO:0008270">
    <property type="term" value="F:zinc ion binding"/>
    <property type="evidence" value="ECO:0007669"/>
    <property type="project" value="UniProtKB-KW"/>
</dbReference>
<feature type="domain" description="C2H2-type" evidence="11">
    <location>
        <begin position="62"/>
        <end position="89"/>
    </location>
</feature>
<evidence type="ECO:0000256" key="6">
    <source>
        <dbReference type="ARBA" id="ARBA00023015"/>
    </source>
</evidence>
<dbReference type="AlphaFoldDB" id="A0A3B3E300"/>
<evidence type="ECO:0000313" key="12">
    <source>
        <dbReference type="Ensembl" id="ENSOMEP00000036090.1"/>
    </source>
</evidence>
<name>A0A3B3E300_ORYME</name>
<evidence type="ECO:0000313" key="13">
    <source>
        <dbReference type="Proteomes" id="UP000261560"/>
    </source>
</evidence>
<evidence type="ECO:0000256" key="5">
    <source>
        <dbReference type="ARBA" id="ARBA00022833"/>
    </source>
</evidence>
<dbReference type="GO" id="GO:0006357">
    <property type="term" value="P:regulation of transcription by RNA polymerase II"/>
    <property type="evidence" value="ECO:0007669"/>
    <property type="project" value="TreeGrafter"/>
</dbReference>
<dbReference type="PROSITE" id="PS50157">
    <property type="entry name" value="ZINC_FINGER_C2H2_2"/>
    <property type="match status" value="2"/>
</dbReference>
<dbReference type="Gene3D" id="3.30.160.60">
    <property type="entry name" value="Classic Zinc Finger"/>
    <property type="match status" value="3"/>
</dbReference>
<dbReference type="PANTHER" id="PTHR45993">
    <property type="entry name" value="B-CELL LYMPHOMA/LEUKEMIA 11"/>
    <property type="match status" value="1"/>
</dbReference>
<dbReference type="SUPFAM" id="SSF57667">
    <property type="entry name" value="beta-beta-alpha zinc fingers"/>
    <property type="match status" value="1"/>
</dbReference>
<dbReference type="GeneTree" id="ENSGT01030000234576"/>
<dbReference type="PANTHER" id="PTHR45993:SF10">
    <property type="entry name" value="ZINC FINGER PROTEIN 208 ISOFORM X1-RELATED"/>
    <property type="match status" value="1"/>
</dbReference>
<organism evidence="12 13">
    <name type="scientific">Oryzias melastigma</name>
    <name type="common">Marine medaka</name>
    <dbReference type="NCBI Taxonomy" id="30732"/>
    <lineage>
        <taxon>Eukaryota</taxon>
        <taxon>Metazoa</taxon>
        <taxon>Chordata</taxon>
        <taxon>Craniata</taxon>
        <taxon>Vertebrata</taxon>
        <taxon>Euteleostomi</taxon>
        <taxon>Actinopterygii</taxon>
        <taxon>Neopterygii</taxon>
        <taxon>Teleostei</taxon>
        <taxon>Neoteleostei</taxon>
        <taxon>Acanthomorphata</taxon>
        <taxon>Ovalentaria</taxon>
        <taxon>Atherinomorphae</taxon>
        <taxon>Beloniformes</taxon>
        <taxon>Adrianichthyidae</taxon>
        <taxon>Oryziinae</taxon>
        <taxon>Oryzias</taxon>
    </lineage>
</organism>
<evidence type="ECO:0000256" key="7">
    <source>
        <dbReference type="ARBA" id="ARBA00023125"/>
    </source>
</evidence>
<keyword evidence="4 10" id="KW-0863">Zinc-finger</keyword>
<keyword evidence="2" id="KW-0479">Metal-binding</keyword>
<keyword evidence="7" id="KW-0238">DNA-binding</keyword>
<keyword evidence="5" id="KW-0862">Zinc</keyword>
<feature type="domain" description="C2H2-type" evidence="11">
    <location>
        <begin position="90"/>
        <end position="117"/>
    </location>
</feature>
<dbReference type="GO" id="GO:0000978">
    <property type="term" value="F:RNA polymerase II cis-regulatory region sequence-specific DNA binding"/>
    <property type="evidence" value="ECO:0007669"/>
    <property type="project" value="TreeGrafter"/>
</dbReference>
<dbReference type="OMA" id="PEAYLCH"/>
<dbReference type="Pfam" id="PF00096">
    <property type="entry name" value="zf-C2H2"/>
    <property type="match status" value="1"/>
</dbReference>
<proteinExistence type="predicted"/>
<accession>A0A3B3E300</accession>
<keyword evidence="6" id="KW-0805">Transcription regulation</keyword>
<dbReference type="InterPro" id="IPR013087">
    <property type="entry name" value="Znf_C2H2_type"/>
</dbReference>
<sequence>MSSDPDYRIKEEEYETVIILEEERLEYDEDIEKQETLMASLDSEPEDGLDHRGGVHGGVPGYHCGVCGMSLSSKLCLLKHQTLHTGERPYSCELCGKTFRGSDKLLLHKRTHTGEKPYLCPTCGKRVTDPSLCHVASKLERHRKTHFHSRFSL</sequence>
<dbReference type="Ensembl" id="ENSOMET00000031492.1">
    <property type="protein sequence ID" value="ENSOMEP00000036090.1"/>
    <property type="gene ID" value="ENSOMEG00000023687.1"/>
</dbReference>
<keyword evidence="8" id="KW-0804">Transcription</keyword>
<evidence type="ECO:0000259" key="11">
    <source>
        <dbReference type="PROSITE" id="PS50157"/>
    </source>
</evidence>
<dbReference type="GO" id="GO:0005634">
    <property type="term" value="C:nucleus"/>
    <property type="evidence" value="ECO:0007669"/>
    <property type="project" value="UniProtKB-SubCell"/>
</dbReference>
<dbReference type="PaxDb" id="30732-ENSOMEP00000036090"/>
<evidence type="ECO:0000256" key="8">
    <source>
        <dbReference type="ARBA" id="ARBA00023163"/>
    </source>
</evidence>
<dbReference type="GO" id="GO:0003700">
    <property type="term" value="F:DNA-binding transcription factor activity"/>
    <property type="evidence" value="ECO:0007669"/>
    <property type="project" value="TreeGrafter"/>
</dbReference>
<evidence type="ECO:0000256" key="2">
    <source>
        <dbReference type="ARBA" id="ARBA00022723"/>
    </source>
</evidence>
<dbReference type="STRING" id="30732.ENSOMEP00000036090"/>
<dbReference type="InterPro" id="IPR051497">
    <property type="entry name" value="Dev/Hematopoietic_TF"/>
</dbReference>
<keyword evidence="9" id="KW-0539">Nucleus</keyword>
<dbReference type="Proteomes" id="UP000261560">
    <property type="component" value="Unplaced"/>
</dbReference>
<dbReference type="FunFam" id="3.30.160.60:FF:000902">
    <property type="entry name" value="Zinc finger protein 445"/>
    <property type="match status" value="1"/>
</dbReference>
<keyword evidence="3" id="KW-0677">Repeat</keyword>
<evidence type="ECO:0000256" key="4">
    <source>
        <dbReference type="ARBA" id="ARBA00022771"/>
    </source>
</evidence>
<protein>
    <recommendedName>
        <fullName evidence="11">C2H2-type domain-containing protein</fullName>
    </recommendedName>
</protein>
<dbReference type="PROSITE" id="PS00028">
    <property type="entry name" value="ZINC_FINGER_C2H2_1"/>
    <property type="match status" value="2"/>
</dbReference>
<reference evidence="12" key="2">
    <citation type="submission" date="2025-09" db="UniProtKB">
        <authorList>
            <consortium name="Ensembl"/>
        </authorList>
    </citation>
    <scope>IDENTIFICATION</scope>
</reference>
<evidence type="ECO:0000256" key="10">
    <source>
        <dbReference type="PROSITE-ProRule" id="PRU00042"/>
    </source>
</evidence>
<reference evidence="12" key="1">
    <citation type="submission" date="2025-08" db="UniProtKB">
        <authorList>
            <consortium name="Ensembl"/>
        </authorList>
    </citation>
    <scope>IDENTIFICATION</scope>
</reference>
<comment type="subcellular location">
    <subcellularLocation>
        <location evidence="1">Nucleus</location>
    </subcellularLocation>
</comment>
<evidence type="ECO:0000256" key="9">
    <source>
        <dbReference type="ARBA" id="ARBA00023242"/>
    </source>
</evidence>
<dbReference type="InterPro" id="IPR036236">
    <property type="entry name" value="Znf_C2H2_sf"/>
</dbReference>
<evidence type="ECO:0000256" key="3">
    <source>
        <dbReference type="ARBA" id="ARBA00022737"/>
    </source>
</evidence>
<keyword evidence="13" id="KW-1185">Reference proteome</keyword>
<dbReference type="SMART" id="SM00355">
    <property type="entry name" value="ZnF_C2H2"/>
    <property type="match status" value="3"/>
</dbReference>